<evidence type="ECO:0000313" key="2">
    <source>
        <dbReference type="Proteomes" id="UP000024284"/>
    </source>
</evidence>
<dbReference type="EMBL" id="JFZA02000017">
    <property type="protein sequence ID" value="KFG90034.1"/>
    <property type="molecule type" value="Genomic_DNA"/>
</dbReference>
<proteinExistence type="predicted"/>
<dbReference type="RefSeq" id="WP_156479362.1">
    <property type="nucleotide sequence ID" value="NZ_BCZD01000030.1"/>
</dbReference>
<accession>A0A086P9G6</accession>
<dbReference type="Proteomes" id="UP000024284">
    <property type="component" value="Unassembled WGS sequence"/>
</dbReference>
<evidence type="ECO:0000313" key="1">
    <source>
        <dbReference type="EMBL" id="KFG90034.1"/>
    </source>
</evidence>
<gene>
    <name evidence="1" type="ORF">BV98_002207</name>
</gene>
<organism evidence="1 2">
    <name type="scientific">Sphingobium herbicidovorans (strain ATCC 700291 / DSM 11019 / CCUG 56400 / KCTC 2939 / LMG 18315 / NBRC 16415 / MH)</name>
    <name type="common">Sphingomonas herbicidovorans</name>
    <dbReference type="NCBI Taxonomy" id="1219045"/>
    <lineage>
        <taxon>Bacteria</taxon>
        <taxon>Pseudomonadati</taxon>
        <taxon>Pseudomonadota</taxon>
        <taxon>Alphaproteobacteria</taxon>
        <taxon>Sphingomonadales</taxon>
        <taxon>Sphingomonadaceae</taxon>
        <taxon>Sphingobium</taxon>
    </lineage>
</organism>
<reference evidence="1" key="1">
    <citation type="submission" date="2014-08" db="EMBL/GenBank/DDBJ databases">
        <title>Draft genome sequences of Sphingobium herbicidovorans.</title>
        <authorList>
            <person name="Gan H.M."/>
            <person name="Gan H.Y."/>
            <person name="Savka M.A."/>
        </authorList>
    </citation>
    <scope>NUCLEOTIDE SEQUENCE [LARGE SCALE GENOMIC DNA]</scope>
    <source>
        <strain evidence="1">NBRC 16415</strain>
    </source>
</reference>
<dbReference type="AlphaFoldDB" id="A0A086P9G6"/>
<protein>
    <submittedName>
        <fullName evidence="1">Uncharacterized protein</fullName>
    </submittedName>
</protein>
<dbReference type="STRING" id="76947.GCA_002080435_01038"/>
<comment type="caution">
    <text evidence="1">The sequence shown here is derived from an EMBL/GenBank/DDBJ whole genome shotgun (WGS) entry which is preliminary data.</text>
</comment>
<sequence>MNNALLPGATPCVTPNLARFLARLDRPALEAVAQAAIDRLDEVDGDTDREPDDFDMCPAGDDGGTGMVWVNPGDGQVGDPIDAEDDDASLLVDQSRPFIAGQRRRGTLHLRLGGVA</sequence>
<keyword evidence="2" id="KW-1185">Reference proteome</keyword>
<name>A0A086P9G6_SPHHM</name>